<dbReference type="RefSeq" id="WP_026879141.1">
    <property type="nucleotide sequence ID" value="NZ_AZOD01000025.1"/>
</dbReference>
<dbReference type="Gene3D" id="3.40.190.10">
    <property type="entry name" value="Periplasmic binding protein-like II"/>
    <property type="match status" value="2"/>
</dbReference>
<evidence type="ECO:0000259" key="5">
    <source>
        <dbReference type="PROSITE" id="PS50931"/>
    </source>
</evidence>
<protein>
    <submittedName>
        <fullName evidence="6">LysR family transcriptional regulator</fullName>
    </submittedName>
</protein>
<dbReference type="SUPFAM" id="SSF46785">
    <property type="entry name" value="Winged helix' DNA-binding domain"/>
    <property type="match status" value="1"/>
</dbReference>
<organism evidence="6 7">
    <name type="scientific">Ignatzschineria larvae DSM 13226</name>
    <dbReference type="NCBI Taxonomy" id="1111732"/>
    <lineage>
        <taxon>Bacteria</taxon>
        <taxon>Pseudomonadati</taxon>
        <taxon>Pseudomonadota</taxon>
        <taxon>Gammaproteobacteria</taxon>
        <taxon>Cardiobacteriales</taxon>
        <taxon>Ignatzschineriaceae</taxon>
        <taxon>Ignatzschineria</taxon>
    </lineage>
</organism>
<evidence type="ECO:0000256" key="4">
    <source>
        <dbReference type="ARBA" id="ARBA00023163"/>
    </source>
</evidence>
<dbReference type="PROSITE" id="PS50931">
    <property type="entry name" value="HTH_LYSR"/>
    <property type="match status" value="1"/>
</dbReference>
<dbReference type="EMBL" id="CP150637">
    <property type="protein sequence ID" value="WZW87466.1"/>
    <property type="molecule type" value="Genomic_DNA"/>
</dbReference>
<keyword evidence="3" id="KW-0238">DNA-binding</keyword>
<dbReference type="Gene3D" id="1.10.10.10">
    <property type="entry name" value="Winged helix-like DNA-binding domain superfamily/Winged helix DNA-binding domain"/>
    <property type="match status" value="1"/>
</dbReference>
<evidence type="ECO:0000256" key="2">
    <source>
        <dbReference type="ARBA" id="ARBA00023015"/>
    </source>
</evidence>
<evidence type="ECO:0000256" key="1">
    <source>
        <dbReference type="ARBA" id="ARBA00009437"/>
    </source>
</evidence>
<dbReference type="Proteomes" id="UP001449178">
    <property type="component" value="Chromosome"/>
</dbReference>
<reference evidence="6 7" key="1">
    <citation type="submission" date="2024-03" db="EMBL/GenBank/DDBJ databases">
        <title>Complete Genome Sequence and Annotation of Ignatzschineria larvae DSM 13226.</title>
        <authorList>
            <person name="Cantrell E."/>
            <person name="Burcham Z.M."/>
        </authorList>
    </citation>
    <scope>NUCLEOTIDE SEQUENCE [LARGE SCALE GENOMIC DNA]</scope>
    <source>
        <strain evidence="6 7">DSM 13226</strain>
    </source>
</reference>
<dbReference type="PRINTS" id="PR00039">
    <property type="entry name" value="HTHLYSR"/>
</dbReference>
<comment type="similarity">
    <text evidence="1">Belongs to the LysR transcriptional regulatory family.</text>
</comment>
<gene>
    <name evidence="6" type="ORF">WMO13_08850</name>
</gene>
<keyword evidence="2" id="KW-0805">Transcription regulation</keyword>
<dbReference type="InterPro" id="IPR036390">
    <property type="entry name" value="WH_DNA-bd_sf"/>
</dbReference>
<dbReference type="SUPFAM" id="SSF53850">
    <property type="entry name" value="Periplasmic binding protein-like II"/>
    <property type="match status" value="1"/>
</dbReference>
<dbReference type="CDD" id="cd05466">
    <property type="entry name" value="PBP2_LTTR_substrate"/>
    <property type="match status" value="1"/>
</dbReference>
<feature type="domain" description="HTH lysR-type" evidence="5">
    <location>
        <begin position="1"/>
        <end position="58"/>
    </location>
</feature>
<keyword evidence="4" id="KW-0804">Transcription</keyword>
<keyword evidence="7" id="KW-1185">Reference proteome</keyword>
<dbReference type="Pfam" id="PF03466">
    <property type="entry name" value="LysR_substrate"/>
    <property type="match status" value="1"/>
</dbReference>
<accession>A0ABZ3BY56</accession>
<evidence type="ECO:0000313" key="7">
    <source>
        <dbReference type="Proteomes" id="UP001449178"/>
    </source>
</evidence>
<dbReference type="Pfam" id="PF00126">
    <property type="entry name" value="HTH_1"/>
    <property type="match status" value="1"/>
</dbReference>
<dbReference type="InterPro" id="IPR036388">
    <property type="entry name" value="WH-like_DNA-bd_sf"/>
</dbReference>
<evidence type="ECO:0000256" key="3">
    <source>
        <dbReference type="ARBA" id="ARBA00023125"/>
    </source>
</evidence>
<dbReference type="PANTHER" id="PTHR30427:SF1">
    <property type="entry name" value="TRANSCRIPTIONAL ACTIVATOR PROTEIN LYSR"/>
    <property type="match status" value="1"/>
</dbReference>
<dbReference type="InterPro" id="IPR000847">
    <property type="entry name" value="LysR_HTH_N"/>
</dbReference>
<name>A0ABZ3BY56_9GAMM</name>
<evidence type="ECO:0000313" key="6">
    <source>
        <dbReference type="EMBL" id="WZW87466.1"/>
    </source>
</evidence>
<dbReference type="InterPro" id="IPR005119">
    <property type="entry name" value="LysR_subst-bd"/>
</dbReference>
<dbReference type="PANTHER" id="PTHR30427">
    <property type="entry name" value="TRANSCRIPTIONAL ACTIVATOR PROTEIN LYSR"/>
    <property type="match status" value="1"/>
</dbReference>
<proteinExistence type="inferred from homology"/>
<sequence>MNARHLEAFYAVMLCGSISRAADMLNISQPAVSKTIKHAEMRLGYPLFERVRGKLIPTKEGLILYDKAKTVYEELSGFQAIAENLAEKPQGDLSIGCLPSLGLSLIPEVTAEFIRLHPQGNIEVSTYHTTELLRLLNSYQLDFAISFKPLKEQGISSIPIAKVPLVYLDASPIDGDQMPVEAIDESRWINPGADSLSMLIHQYRTFKTPQLNVHTYYMAAEFVKRGIGCTISDIFSAMEVLPLSMIHPLSEPLMLDLCIMHQAERPLRKIAQDYQRLLHRFLQKRLKEHNQKLYQSR</sequence>